<evidence type="ECO:0000313" key="4">
    <source>
        <dbReference type="Proteomes" id="UP000279760"/>
    </source>
</evidence>
<evidence type="ECO:0000259" key="2">
    <source>
        <dbReference type="Pfam" id="PF04235"/>
    </source>
</evidence>
<evidence type="ECO:0000256" key="1">
    <source>
        <dbReference type="SAM" id="Phobius"/>
    </source>
</evidence>
<protein>
    <submittedName>
        <fullName evidence="3">DUF1624 domain-containing protein</fullName>
    </submittedName>
</protein>
<geneLocation type="plasmid" evidence="3">
    <name>unnamed</name>
</geneLocation>
<keyword evidence="1" id="KW-0472">Membrane</keyword>
<organism evidence="3 4">
    <name type="scientific">Vibrio mediterranei</name>
    <dbReference type="NCBI Taxonomy" id="689"/>
    <lineage>
        <taxon>Bacteria</taxon>
        <taxon>Pseudomonadati</taxon>
        <taxon>Pseudomonadota</taxon>
        <taxon>Gammaproteobacteria</taxon>
        <taxon>Vibrionales</taxon>
        <taxon>Vibrionaceae</taxon>
        <taxon>Vibrio</taxon>
    </lineage>
</organism>
<dbReference type="Proteomes" id="UP000279760">
    <property type="component" value="Plasmid unnamed"/>
</dbReference>
<keyword evidence="1" id="KW-1133">Transmembrane helix</keyword>
<sequence length="346" mass="39637">MDELKKNQRIEGLDFTRFIAFFGMVLVNFKIVMELEGQGEVIEFFILAVEGKAAATFVVLAGLGFGISCSKRIPSFASTLKKSAFLLMIGLLNALVFDADILHYYALYFFVGYFLIDFKMRGLITSIVLFNIVFLLMYFTFDYDKGWDWVNYTYMGFWSSNGFIRNSFFNGWHPVFPWMSFFIFGIILSRSVLSNKIVQTKLMIFGLLGLLLTSIMSSYLQEYDSYIFSTEPIPPVPFYILTGISFSSLVIGSCLRIYQVPGMFFLSYFCPAGRQTLTLYLAHIYIGMGLLERFGMIGNQTASSVLLCSLVFCCFSVAYAYIWSKYYTHGPIEGIMRLFVRLRFGR</sequence>
<gene>
    <name evidence="3" type="ORF">ECB94_27640</name>
</gene>
<feature type="transmembrane region" description="Helical" evidence="1">
    <location>
        <begin position="175"/>
        <end position="193"/>
    </location>
</feature>
<feature type="domain" description="DUF418" evidence="2">
    <location>
        <begin position="196"/>
        <end position="340"/>
    </location>
</feature>
<feature type="transmembrane region" description="Helical" evidence="1">
    <location>
        <begin position="236"/>
        <end position="258"/>
    </location>
</feature>
<dbReference type="EMBL" id="CP033579">
    <property type="protein sequence ID" value="AYV25073.1"/>
    <property type="molecule type" value="Genomic_DNA"/>
</dbReference>
<feature type="transmembrane region" description="Helical" evidence="1">
    <location>
        <begin position="302"/>
        <end position="322"/>
    </location>
</feature>
<name>A0A3G4VJT5_9VIBR</name>
<feature type="transmembrane region" description="Helical" evidence="1">
    <location>
        <begin position="202"/>
        <end position="220"/>
    </location>
</feature>
<reference evidence="3 4" key="1">
    <citation type="submission" date="2018-11" db="EMBL/GenBank/DDBJ databases">
        <title>Complete Genome Sequence of Vbrio mediterranei 117-T6: a Potential Pathogen Bacteria Isolated from the Conchocelis of Pyropia.</title>
        <authorList>
            <person name="Liu Q."/>
        </authorList>
    </citation>
    <scope>NUCLEOTIDE SEQUENCE [LARGE SCALE GENOMIC DNA]</scope>
    <source>
        <strain evidence="3 4">117-T6</strain>
        <plasmid evidence="3 4">unnamed</plasmid>
    </source>
</reference>
<proteinExistence type="predicted"/>
<keyword evidence="3" id="KW-0614">Plasmid</keyword>
<evidence type="ECO:0000313" key="3">
    <source>
        <dbReference type="EMBL" id="AYV25073.1"/>
    </source>
</evidence>
<dbReference type="InterPro" id="IPR007349">
    <property type="entry name" value="DUF418"/>
</dbReference>
<feature type="transmembrane region" description="Helical" evidence="1">
    <location>
        <begin position="123"/>
        <end position="141"/>
    </location>
</feature>
<keyword evidence="1" id="KW-0812">Transmembrane</keyword>
<dbReference type="Pfam" id="PF04235">
    <property type="entry name" value="DUF418"/>
    <property type="match status" value="1"/>
</dbReference>
<feature type="transmembrane region" description="Helical" evidence="1">
    <location>
        <begin position="12"/>
        <end position="32"/>
    </location>
</feature>
<dbReference type="InterPro" id="IPR052529">
    <property type="entry name" value="Bact_Transport_Assoc"/>
</dbReference>
<dbReference type="PANTHER" id="PTHR30590:SF3">
    <property type="entry name" value="HYPOTHETICAL MEMBRANE SPANNING PROTEIN"/>
    <property type="match status" value="1"/>
</dbReference>
<dbReference type="AlphaFoldDB" id="A0A3G4VJT5"/>
<dbReference type="RefSeq" id="WP_124942362.1">
    <property type="nucleotide sequence ID" value="NZ_CP033579.1"/>
</dbReference>
<dbReference type="PANTHER" id="PTHR30590">
    <property type="entry name" value="INNER MEMBRANE PROTEIN"/>
    <property type="match status" value="1"/>
</dbReference>
<feature type="transmembrane region" description="Helical" evidence="1">
    <location>
        <begin position="44"/>
        <end position="67"/>
    </location>
</feature>
<accession>A0A3G4VJT5</accession>